<dbReference type="EMBL" id="CP071446">
    <property type="protein sequence ID" value="QTA38273.1"/>
    <property type="molecule type" value="Genomic_DNA"/>
</dbReference>
<protein>
    <recommendedName>
        <fullName evidence="4">ABC-2 type transport system permease protein</fullName>
    </recommendedName>
</protein>
<organism evidence="2 3">
    <name type="scientific">Thermosipho ferrireducens</name>
    <dbReference type="NCBI Taxonomy" id="2571116"/>
    <lineage>
        <taxon>Bacteria</taxon>
        <taxon>Thermotogati</taxon>
        <taxon>Thermotogota</taxon>
        <taxon>Thermotogae</taxon>
        <taxon>Thermotogales</taxon>
        <taxon>Fervidobacteriaceae</taxon>
        <taxon>Thermosipho</taxon>
    </lineage>
</organism>
<name>A0ABX7S8P8_9BACT</name>
<keyword evidence="1" id="KW-0472">Membrane</keyword>
<dbReference type="RefSeq" id="WP_207566992.1">
    <property type="nucleotide sequence ID" value="NZ_CP071446.1"/>
</dbReference>
<feature type="transmembrane region" description="Helical" evidence="1">
    <location>
        <begin position="475"/>
        <end position="495"/>
    </location>
</feature>
<feature type="transmembrane region" description="Helical" evidence="1">
    <location>
        <begin position="368"/>
        <end position="392"/>
    </location>
</feature>
<reference evidence="2 3" key="1">
    <citation type="submission" date="2021-03" db="EMBL/GenBank/DDBJ databases">
        <title>Thermosipho ferrireducens sp.nov., an anaerobic thermophilic iron-reducing bacterium isolated from a deep-sea hydrothermal sulfide deposits.</title>
        <authorList>
            <person name="Zeng X."/>
            <person name="Chen Y."/>
            <person name="Shao Z."/>
        </authorList>
    </citation>
    <scope>NUCLEOTIDE SEQUENCE [LARGE SCALE GENOMIC DNA]</scope>
    <source>
        <strain evidence="2 3">JL129W03</strain>
    </source>
</reference>
<feature type="transmembrane region" description="Helical" evidence="1">
    <location>
        <begin position="398"/>
        <end position="423"/>
    </location>
</feature>
<feature type="transmembrane region" description="Helical" evidence="1">
    <location>
        <begin position="189"/>
        <end position="207"/>
    </location>
</feature>
<accession>A0ABX7S8P8</accession>
<feature type="transmembrane region" description="Helical" evidence="1">
    <location>
        <begin position="300"/>
        <end position="319"/>
    </location>
</feature>
<feature type="transmembrane region" description="Helical" evidence="1">
    <location>
        <begin position="325"/>
        <end position="347"/>
    </location>
</feature>
<keyword evidence="1" id="KW-0812">Transmembrane</keyword>
<evidence type="ECO:0000313" key="2">
    <source>
        <dbReference type="EMBL" id="QTA38273.1"/>
    </source>
</evidence>
<feature type="transmembrane region" description="Helical" evidence="1">
    <location>
        <begin position="435"/>
        <end position="463"/>
    </location>
</feature>
<evidence type="ECO:0008006" key="4">
    <source>
        <dbReference type="Google" id="ProtNLM"/>
    </source>
</evidence>
<feature type="transmembrane region" description="Helical" evidence="1">
    <location>
        <begin position="152"/>
        <end position="177"/>
    </location>
</feature>
<proteinExistence type="predicted"/>
<gene>
    <name evidence="2" type="ORF">JYK00_01675</name>
</gene>
<feature type="transmembrane region" description="Helical" evidence="1">
    <location>
        <begin position="242"/>
        <end position="260"/>
    </location>
</feature>
<feature type="transmembrane region" description="Helical" evidence="1">
    <location>
        <begin position="38"/>
        <end position="56"/>
    </location>
</feature>
<feature type="transmembrane region" description="Helical" evidence="1">
    <location>
        <begin position="76"/>
        <end position="100"/>
    </location>
</feature>
<dbReference type="Proteomes" id="UP000671862">
    <property type="component" value="Chromosome"/>
</dbReference>
<keyword evidence="1" id="KW-1133">Transmembrane helix</keyword>
<evidence type="ECO:0000256" key="1">
    <source>
        <dbReference type="SAM" id="Phobius"/>
    </source>
</evidence>
<feature type="transmembrane region" description="Helical" evidence="1">
    <location>
        <begin position="121"/>
        <end position="146"/>
    </location>
</feature>
<sequence length="503" mass="57084">MREFLILLRYGIFVENNMYGGGKVKKARKIKRAKFKSNLFWSFLGAMSFGVIVFFFMKNTFNQMVSVNPALPEIMISFWMTLLSLFFIVGFVGIAMYSFARNDEIELLLTLPIRRRILTAYQLFVSTISQALVLSIYIFIYLAYAVVVKEAILLAFLKLIVHVAFLISISSVIAILLGGKASKGLSRKISLLVSLSMIFIYFIIVGAQDVDISKYENIIKFIQFSQSSYNVFAWSFLGGVKILYSALLSIVFGFLFFVMAEKMSFEPVQRRSAKKKHAIKGSGSSILAIYKKDFKAVLRYEQFLFFILYPAGFGVFMGLMNQNPFVMLFTVIPITTFYVAMESGILASREFLCMDTARTFPVHFKNMMFPKIIIPALINFLIILVVFGFILFKVEFSYMYLLLIVVPFILFGMSAIIGSYFVAKNPPKIENIGKIFGVGATFAIEGITMGIAFGCIFPLIYIIESSKLSLMGLTIAWISFVGSVALAIWVSYYFYKKLKKCFY</sequence>
<keyword evidence="3" id="KW-1185">Reference proteome</keyword>
<evidence type="ECO:0000313" key="3">
    <source>
        <dbReference type="Proteomes" id="UP000671862"/>
    </source>
</evidence>